<dbReference type="Gene3D" id="3.60.15.10">
    <property type="entry name" value="Ribonuclease Z/Hydroxyacylglutathione hydrolase-like"/>
    <property type="match status" value="1"/>
</dbReference>
<dbReference type="InterPro" id="IPR001279">
    <property type="entry name" value="Metallo-B-lactamas"/>
</dbReference>
<dbReference type="Pfam" id="PF00753">
    <property type="entry name" value="Lactamase_B"/>
    <property type="match status" value="1"/>
</dbReference>
<reference evidence="3" key="1">
    <citation type="submission" date="2016-12" db="EMBL/GenBank/DDBJ databases">
        <title>Draft Genome Sequences od Carboxydothermus pertinax and islandicus, Hydrogenogenic Carboxydotrophic Bacteria.</title>
        <authorList>
            <person name="Fukuyama Y."/>
            <person name="Ohmae K."/>
            <person name="Yoneda Y."/>
            <person name="Yoshida T."/>
            <person name="Sako Y."/>
        </authorList>
    </citation>
    <scope>NUCLEOTIDE SEQUENCE [LARGE SCALE GENOMIC DNA]</scope>
    <source>
        <strain evidence="3">Ug1</strain>
    </source>
</reference>
<dbReference type="EMBL" id="BDJK01000017">
    <property type="protein sequence ID" value="GAV22675.1"/>
    <property type="molecule type" value="Genomic_DNA"/>
</dbReference>
<dbReference type="InterPro" id="IPR036866">
    <property type="entry name" value="RibonucZ/Hydroxyglut_hydro"/>
</dbReference>
<gene>
    <name evidence="2" type="ORF">cpu_11850</name>
</gene>
<feature type="domain" description="Metallo-beta-lactamase" evidence="1">
    <location>
        <begin position="17"/>
        <end position="225"/>
    </location>
</feature>
<dbReference type="SUPFAM" id="SSF56281">
    <property type="entry name" value="Metallo-hydrolase/oxidoreductase"/>
    <property type="match status" value="1"/>
</dbReference>
<dbReference type="OrthoDB" id="9761531at2"/>
<keyword evidence="3" id="KW-1185">Reference proteome</keyword>
<comment type="caution">
    <text evidence="2">The sequence shown here is derived from an EMBL/GenBank/DDBJ whole genome shotgun (WGS) entry which is preliminary data.</text>
</comment>
<proteinExistence type="predicted"/>
<name>A0A1L8CUP7_9THEO</name>
<dbReference type="Proteomes" id="UP000187485">
    <property type="component" value="Unassembled WGS sequence"/>
</dbReference>
<evidence type="ECO:0000313" key="2">
    <source>
        <dbReference type="EMBL" id="GAV22675.1"/>
    </source>
</evidence>
<evidence type="ECO:0000313" key="3">
    <source>
        <dbReference type="Proteomes" id="UP000187485"/>
    </source>
</evidence>
<dbReference type="PANTHER" id="PTHR23131:SF4">
    <property type="entry name" value="METALLO-BETA-LACTAMASE SUPERFAMILY POTEIN"/>
    <property type="match status" value="1"/>
</dbReference>
<dbReference type="AlphaFoldDB" id="A0A1L8CUP7"/>
<dbReference type="PANTHER" id="PTHR23131">
    <property type="entry name" value="ENDORIBONUCLEASE LACTB2"/>
    <property type="match status" value="1"/>
</dbReference>
<sequence length="333" mass="38147">MARISTLTLPTPYLVGDVNIYLVEDKKLTLIDTGAPTEESLAALEAGLKKYGYEIRDVSEIIVTHFHPDHFGLAQYLAHKANIPIRIHPLELYSLNEEQENVMSIVSKWGLPKELFDAVVKHNYTIAKKFSKQEVRFIPLHTKEIIKTGDFEFKVIHTPGHSLGHVALYELKNKYFISGDFILKNIFPNPLIAQVEGQRIPTLPLFLKSLNNVFELAVEMVFPAHQDKFSELSEVIISIKNHYFQKTLEVYEAVKKLKKANLYEISQNIYPEEIKEQTFLVLSKVLGCLDLLQSVELVRENHGLYEIAAKDLSGGKKLLNERYFHLYKPGEEI</sequence>
<dbReference type="InterPro" id="IPR050662">
    <property type="entry name" value="Sec-metab_biosynth-thioest"/>
</dbReference>
<protein>
    <recommendedName>
        <fullName evidence="1">Metallo-beta-lactamase domain-containing protein</fullName>
    </recommendedName>
</protein>
<dbReference type="SMART" id="SM00849">
    <property type="entry name" value="Lactamase_B"/>
    <property type="match status" value="1"/>
</dbReference>
<dbReference type="STRING" id="870242.cpu_11850"/>
<accession>A0A1L8CUP7</accession>
<evidence type="ECO:0000259" key="1">
    <source>
        <dbReference type="SMART" id="SM00849"/>
    </source>
</evidence>
<dbReference type="RefSeq" id="WP_075859151.1">
    <property type="nucleotide sequence ID" value="NZ_BDJK01000017.1"/>
</dbReference>
<organism evidence="2 3">
    <name type="scientific">Carboxydothermus pertinax</name>
    <dbReference type="NCBI Taxonomy" id="870242"/>
    <lineage>
        <taxon>Bacteria</taxon>
        <taxon>Bacillati</taxon>
        <taxon>Bacillota</taxon>
        <taxon>Clostridia</taxon>
        <taxon>Thermoanaerobacterales</taxon>
        <taxon>Thermoanaerobacteraceae</taxon>
        <taxon>Carboxydothermus</taxon>
    </lineage>
</organism>